<dbReference type="InterPro" id="IPR020103">
    <property type="entry name" value="PsdUridine_synth_cat_dom_sf"/>
</dbReference>
<evidence type="ECO:0000256" key="3">
    <source>
        <dbReference type="ARBA" id="ARBA00023235"/>
    </source>
</evidence>
<dbReference type="EC" id="5.4.99.12" evidence="4"/>
<feature type="domain" description="Pseudouridine synthase I TruA alpha/beta" evidence="6">
    <location>
        <begin position="147"/>
        <end position="249"/>
    </location>
</feature>
<comment type="function">
    <text evidence="4">Formation of pseudouridine at positions 38, 39 and 40 in the anticodon stem and loop of transfer RNAs.</text>
</comment>
<sequence>MSDGVARIVLGMEYDGTAYAGWQWQAGKPTLQAELQSALSKIADRPITVHCAGRTDAGVHALEQVVHFDCAVQRDLQAWLMGGNSQLPDDIRITWAKPAVADFHARYSAIARFYRYVILNRPMKSALLRTQATWCYHPLDAGKMHAAAQYLIGEHDFSSFRAQGCQSHSPNRYMHFIDVYRREDRVIIDICANAFLHHMVRNIAGVLMHIGMGKAPVDWTAQLLAVKDRSQAAATAPPYGLHLGGVFYPERYGIAGHAVFAKLPADAKRFD</sequence>
<keyword evidence="3 4" id="KW-0413">Isomerase</keyword>
<evidence type="ECO:0000313" key="8">
    <source>
        <dbReference type="Proteomes" id="UP001524586"/>
    </source>
</evidence>
<comment type="catalytic activity">
    <reaction evidence="4 5">
        <text>uridine(38/39/40) in tRNA = pseudouridine(38/39/40) in tRNA</text>
        <dbReference type="Rhea" id="RHEA:22376"/>
        <dbReference type="Rhea" id="RHEA-COMP:10085"/>
        <dbReference type="Rhea" id="RHEA-COMP:10087"/>
        <dbReference type="ChEBI" id="CHEBI:65314"/>
        <dbReference type="ChEBI" id="CHEBI:65315"/>
        <dbReference type="EC" id="5.4.99.12"/>
    </reaction>
</comment>
<dbReference type="InterPro" id="IPR001406">
    <property type="entry name" value="PsdUridine_synth_TruA"/>
</dbReference>
<dbReference type="CDD" id="cd02570">
    <property type="entry name" value="PseudoU_synth_EcTruA"/>
    <property type="match status" value="1"/>
</dbReference>
<proteinExistence type="inferred from homology"/>
<dbReference type="Pfam" id="PF01416">
    <property type="entry name" value="PseudoU_synth_1"/>
    <property type="match status" value="2"/>
</dbReference>
<dbReference type="PANTHER" id="PTHR11142:SF0">
    <property type="entry name" value="TRNA PSEUDOURIDINE SYNTHASE-LIKE 1"/>
    <property type="match status" value="1"/>
</dbReference>
<dbReference type="SUPFAM" id="SSF55120">
    <property type="entry name" value="Pseudouridine synthase"/>
    <property type="match status" value="1"/>
</dbReference>
<dbReference type="Gene3D" id="3.30.70.660">
    <property type="entry name" value="Pseudouridine synthase I, catalytic domain, C-terminal subdomain"/>
    <property type="match status" value="1"/>
</dbReference>
<gene>
    <name evidence="4 7" type="primary">truA</name>
    <name evidence="7" type="ORF">NP596_01525</name>
</gene>
<comment type="subunit">
    <text evidence="4">Homodimer.</text>
</comment>
<organism evidence="7 8">
    <name type="scientific">Methylomonas rivi</name>
    <dbReference type="NCBI Taxonomy" id="2952226"/>
    <lineage>
        <taxon>Bacteria</taxon>
        <taxon>Pseudomonadati</taxon>
        <taxon>Pseudomonadota</taxon>
        <taxon>Gammaproteobacteria</taxon>
        <taxon>Methylococcales</taxon>
        <taxon>Methylococcaceae</taxon>
        <taxon>Methylomonas</taxon>
    </lineage>
</organism>
<feature type="domain" description="Pseudouridine synthase I TruA alpha/beta" evidence="6">
    <location>
        <begin position="13"/>
        <end position="108"/>
    </location>
</feature>
<evidence type="ECO:0000256" key="5">
    <source>
        <dbReference type="RuleBase" id="RU003792"/>
    </source>
</evidence>
<comment type="caution">
    <text evidence="7">The sequence shown here is derived from an EMBL/GenBank/DDBJ whole genome shotgun (WGS) entry which is preliminary data.</text>
</comment>
<evidence type="ECO:0000256" key="2">
    <source>
        <dbReference type="ARBA" id="ARBA00022694"/>
    </source>
</evidence>
<dbReference type="NCBIfam" id="TIGR00071">
    <property type="entry name" value="hisT_truA"/>
    <property type="match status" value="1"/>
</dbReference>
<protein>
    <recommendedName>
        <fullName evidence="4">tRNA pseudouridine synthase A</fullName>
        <ecNumber evidence="4">5.4.99.12</ecNumber>
    </recommendedName>
    <alternativeName>
        <fullName evidence="4">tRNA pseudouridine(38-40) synthase</fullName>
    </alternativeName>
    <alternativeName>
        <fullName evidence="4">tRNA pseudouridylate synthase I</fullName>
    </alternativeName>
    <alternativeName>
        <fullName evidence="4">tRNA-uridine isomerase I</fullName>
    </alternativeName>
</protein>
<name>A0ABT1U0F6_9GAMM</name>
<dbReference type="EMBL" id="JANIBK010000004">
    <property type="protein sequence ID" value="MCQ8127121.1"/>
    <property type="molecule type" value="Genomic_DNA"/>
</dbReference>
<evidence type="ECO:0000313" key="7">
    <source>
        <dbReference type="EMBL" id="MCQ8127121.1"/>
    </source>
</evidence>
<keyword evidence="2 4" id="KW-0819">tRNA processing</keyword>
<dbReference type="Proteomes" id="UP001524586">
    <property type="component" value="Unassembled WGS sequence"/>
</dbReference>
<evidence type="ECO:0000256" key="4">
    <source>
        <dbReference type="HAMAP-Rule" id="MF_00171"/>
    </source>
</evidence>
<reference evidence="7 8" key="1">
    <citation type="submission" date="2022-07" db="EMBL/GenBank/DDBJ databases">
        <title>Methylomonas rivi sp. nov., Methylomonas rosea sp. nov., Methylomonas aureus sp. nov. and Methylomonas subterranea sp. nov., four novel methanotrophs isolated from a freshwater creek and the deep terrestrial subsurface.</title>
        <authorList>
            <person name="Abin C."/>
            <person name="Sankaranarayanan K."/>
            <person name="Garner C."/>
            <person name="Sindelar R."/>
            <person name="Kotary K."/>
            <person name="Garner R."/>
            <person name="Barclay S."/>
            <person name="Lawson P."/>
            <person name="Krumholz L."/>
        </authorList>
    </citation>
    <scope>NUCLEOTIDE SEQUENCE [LARGE SCALE GENOMIC DNA]</scope>
    <source>
        <strain evidence="7 8">WSC-6</strain>
    </source>
</reference>
<dbReference type="PANTHER" id="PTHR11142">
    <property type="entry name" value="PSEUDOURIDYLATE SYNTHASE"/>
    <property type="match status" value="1"/>
</dbReference>
<dbReference type="RefSeq" id="WP_256613438.1">
    <property type="nucleotide sequence ID" value="NZ_JANIBK010000004.1"/>
</dbReference>
<dbReference type="InterPro" id="IPR020097">
    <property type="entry name" value="PsdUridine_synth_TruA_a/b_dom"/>
</dbReference>
<dbReference type="HAMAP" id="MF_00171">
    <property type="entry name" value="TruA"/>
    <property type="match status" value="1"/>
</dbReference>
<keyword evidence="8" id="KW-1185">Reference proteome</keyword>
<dbReference type="InterPro" id="IPR020094">
    <property type="entry name" value="TruA/RsuA/RluB/E/F_N"/>
</dbReference>
<feature type="binding site" evidence="4">
    <location>
        <position position="114"/>
    </location>
    <ligand>
        <name>substrate</name>
    </ligand>
</feature>
<evidence type="ECO:0000256" key="1">
    <source>
        <dbReference type="ARBA" id="ARBA00009375"/>
    </source>
</evidence>
<comment type="caution">
    <text evidence="4">Lacks conserved residue(s) required for the propagation of feature annotation.</text>
</comment>
<dbReference type="InterPro" id="IPR020095">
    <property type="entry name" value="PsdUridine_synth_TruA_C"/>
</dbReference>
<accession>A0ABT1U0F6</accession>
<dbReference type="PIRSF" id="PIRSF001430">
    <property type="entry name" value="tRNA_psdUrid_synth"/>
    <property type="match status" value="1"/>
</dbReference>
<evidence type="ECO:0000259" key="6">
    <source>
        <dbReference type="Pfam" id="PF01416"/>
    </source>
</evidence>
<comment type="similarity">
    <text evidence="1 4 5">Belongs to the tRNA pseudouridine synthase TruA family.</text>
</comment>
<dbReference type="Gene3D" id="3.30.70.580">
    <property type="entry name" value="Pseudouridine synthase I, catalytic domain, N-terminal subdomain"/>
    <property type="match status" value="1"/>
</dbReference>
<dbReference type="GO" id="GO:0160147">
    <property type="term" value="F:tRNA pseudouridine(38-40) synthase activity"/>
    <property type="evidence" value="ECO:0007669"/>
    <property type="project" value="UniProtKB-EC"/>
</dbReference>
<feature type="active site" description="Nucleophile" evidence="4">
    <location>
        <position position="56"/>
    </location>
</feature>